<evidence type="ECO:0000313" key="2">
    <source>
        <dbReference type="Proteomes" id="UP001501758"/>
    </source>
</evidence>
<name>A0ABN1IVV7_9FLAO</name>
<reference evidence="1 2" key="1">
    <citation type="journal article" date="2019" name="Int. J. Syst. Evol. Microbiol.">
        <title>The Global Catalogue of Microorganisms (GCM) 10K type strain sequencing project: providing services to taxonomists for standard genome sequencing and annotation.</title>
        <authorList>
            <consortium name="The Broad Institute Genomics Platform"/>
            <consortium name="The Broad Institute Genome Sequencing Center for Infectious Disease"/>
            <person name="Wu L."/>
            <person name="Ma J."/>
        </authorList>
    </citation>
    <scope>NUCLEOTIDE SEQUENCE [LARGE SCALE GENOMIC DNA]</scope>
    <source>
        <strain evidence="1 2">JCM 15974</strain>
    </source>
</reference>
<dbReference type="Pfam" id="PF13238">
    <property type="entry name" value="AAA_18"/>
    <property type="match status" value="1"/>
</dbReference>
<dbReference type="PANTHER" id="PTHR37816:SF2">
    <property type="entry name" value="DNA TOPOLOGY MODULATION PROTEIN FLAR-RELATED PROTEIN"/>
    <property type="match status" value="1"/>
</dbReference>
<gene>
    <name evidence="1" type="ORF">GCM10009430_24810</name>
</gene>
<proteinExistence type="predicted"/>
<accession>A0ABN1IVV7</accession>
<protein>
    <submittedName>
        <fullName evidence="1">AAA family ATPase</fullName>
    </submittedName>
</protein>
<sequence length="184" mass="21640">MKILIFGASGTGKTTLAKEIAKHTDFIHLDSDDFYWKKTTPPFQKKIPLPERNQNLKAAFDLHENVIISGSLVSWGKQWKSLFDLIVFIYLNNEEQMNRLIQREKERYGTLLSHDKNTQEHSKAFLSWANQYENPDFDGRTLKVHLQWIDRLNCKVIKIRGEIPLKEKIKTITSEINKRRFNPL</sequence>
<dbReference type="PANTHER" id="PTHR37816">
    <property type="entry name" value="YALI0E33011P"/>
    <property type="match status" value="1"/>
</dbReference>
<keyword evidence="2" id="KW-1185">Reference proteome</keyword>
<evidence type="ECO:0000313" key="1">
    <source>
        <dbReference type="EMBL" id="GAA0722423.1"/>
    </source>
</evidence>
<dbReference type="EMBL" id="BAAAGE010000002">
    <property type="protein sequence ID" value="GAA0722423.1"/>
    <property type="molecule type" value="Genomic_DNA"/>
</dbReference>
<dbReference type="InterPro" id="IPR052922">
    <property type="entry name" value="Cytidylate_Kinase-2"/>
</dbReference>
<dbReference type="Gene3D" id="3.40.50.300">
    <property type="entry name" value="P-loop containing nucleotide triphosphate hydrolases"/>
    <property type="match status" value="1"/>
</dbReference>
<dbReference type="Proteomes" id="UP001501758">
    <property type="component" value="Unassembled WGS sequence"/>
</dbReference>
<dbReference type="RefSeq" id="WP_343912624.1">
    <property type="nucleotide sequence ID" value="NZ_BAAAGE010000002.1"/>
</dbReference>
<dbReference type="InterPro" id="IPR027417">
    <property type="entry name" value="P-loop_NTPase"/>
</dbReference>
<comment type="caution">
    <text evidence="1">The sequence shown here is derived from an EMBL/GenBank/DDBJ whole genome shotgun (WGS) entry which is preliminary data.</text>
</comment>
<dbReference type="SUPFAM" id="SSF52540">
    <property type="entry name" value="P-loop containing nucleoside triphosphate hydrolases"/>
    <property type="match status" value="1"/>
</dbReference>
<organism evidence="1 2">
    <name type="scientific">Aquimarina litoralis</name>
    <dbReference type="NCBI Taxonomy" id="584605"/>
    <lineage>
        <taxon>Bacteria</taxon>
        <taxon>Pseudomonadati</taxon>
        <taxon>Bacteroidota</taxon>
        <taxon>Flavobacteriia</taxon>
        <taxon>Flavobacteriales</taxon>
        <taxon>Flavobacteriaceae</taxon>
        <taxon>Aquimarina</taxon>
    </lineage>
</organism>